<dbReference type="SUPFAM" id="SSF49373">
    <property type="entry name" value="Invasin/intimin cell-adhesion fragments"/>
    <property type="match status" value="4"/>
</dbReference>
<dbReference type="PROSITE" id="PS51257">
    <property type="entry name" value="PROKAR_LIPOPROTEIN"/>
    <property type="match status" value="1"/>
</dbReference>
<comment type="similarity">
    <text evidence="1">Belongs to the intimin/invasin family.</text>
</comment>
<feature type="domain" description="Big-1" evidence="3">
    <location>
        <begin position="160"/>
        <end position="247"/>
    </location>
</feature>
<organism evidence="4 5">
    <name type="scientific">Pseudaquabacterium pictum</name>
    <dbReference type="NCBI Taxonomy" id="2315236"/>
    <lineage>
        <taxon>Bacteria</taxon>
        <taxon>Pseudomonadati</taxon>
        <taxon>Pseudomonadota</taxon>
        <taxon>Betaproteobacteria</taxon>
        <taxon>Burkholderiales</taxon>
        <taxon>Sphaerotilaceae</taxon>
        <taxon>Pseudaquabacterium</taxon>
    </lineage>
</organism>
<dbReference type="OrthoDB" id="8697973at2"/>
<keyword evidence="2" id="KW-0732">Signal</keyword>
<evidence type="ECO:0000313" key="5">
    <source>
        <dbReference type="Proteomes" id="UP000301751"/>
    </source>
</evidence>
<dbReference type="InterPro" id="IPR003344">
    <property type="entry name" value="Big_1_dom"/>
</dbReference>
<name>A0A480B2S8_9BURK</name>
<evidence type="ECO:0000313" key="4">
    <source>
        <dbReference type="EMBL" id="GCL65338.1"/>
    </source>
</evidence>
<accession>A0A480B2S8</accession>
<keyword evidence="5" id="KW-1185">Reference proteome</keyword>
<dbReference type="Proteomes" id="UP000301751">
    <property type="component" value="Unassembled WGS sequence"/>
</dbReference>
<dbReference type="Gene3D" id="2.60.40.10">
    <property type="entry name" value="Immunoglobulins"/>
    <property type="match status" value="3"/>
</dbReference>
<gene>
    <name evidence="4" type="ORF">AQPW35_44190</name>
</gene>
<protein>
    <recommendedName>
        <fullName evidence="3">Big-1 domain-containing protein</fullName>
    </recommendedName>
</protein>
<sequence length="820" mass="82247">MFLVKFKSWVAGLCVLALVACGGGGDAGDSNLGNGPGTPVLGTAITTPTAVDLVLTLSASTVPNDGSATITATAIALDARNNALAGVPITVSADTGVVTPTGTKTGTDGTLSAAIGIGANALPRQISITATSGTKSRTATLQVVSSAGGAGIDPSDLLVSLSQATIPNDGSQTVTVTAIALDLQRNVMANVPVTFEVNNGATVAPAGSVTAANGTMTAIVGIGTERSNRVITVSARTDGLPVRTVQLPVVSAVSAARPVAAGLSLLLSSSTLDNTAAASVTATATAVDANRNTLAGIPVTFTVGGNAILTPGGAVTDSNGVVTALVRVGADFTNRTLSVSAFSGSLVDSKSVTVRGATLSASLSPVVTASTPGNVISYKLVDVNGQPMAAQPISVGAPGLPALSGQTNINGSFDYTFTAPSLAGEVVVTAISAGATRDSRIQVIAAGSGGVPDATTVPESVSLSATPSVVPVNTSGSTTNQAQLRALFIGPNNAPVPNIRVRFDLKGNTNTTDGVVSYVGAFAYSDSSGVARGTFTPGLIGGPTDGVTVRACWARTDAEFATSTCPNEVTTKLTVGAEVLSVSIGTDNTVTPGANGLTYIKRYAVMVVDAAGQAKPGTQITPLVDLLRFYKGFYRWNGALWVPVNSLLPATITSPGPPVVVSQPPSSENYVWDAAAKAWTFGPPTLTPSCPNEDVNRNAVREAGTFNAGVVAPVLAVRQEDLNWNGDLDPRKAYVAITMVGGSTTNASGLAYLQIEYPKNAASWIDALITVTASGVGGSEFKASTVSGLPFASSDVTVEATPPAFVRSPFGTSSTCQSAD</sequence>
<feature type="chain" id="PRO_5019858605" description="Big-1 domain-containing protein" evidence="2">
    <location>
        <begin position="23"/>
        <end position="820"/>
    </location>
</feature>
<dbReference type="InterPro" id="IPR008964">
    <property type="entry name" value="Invasin/intimin_cell_adhesion"/>
</dbReference>
<evidence type="ECO:0000256" key="2">
    <source>
        <dbReference type="SAM" id="SignalP"/>
    </source>
</evidence>
<reference evidence="5" key="1">
    <citation type="submission" date="2019-03" db="EMBL/GenBank/DDBJ databases">
        <title>Aquabacterium pictum sp.nov., the first bacteriochlorophyll a-containing freshwater bacterium in the genus Aquabacterium of the class Betaproteobacteria.</title>
        <authorList>
            <person name="Hirose S."/>
            <person name="Tank M."/>
            <person name="Hara E."/>
            <person name="Tamaki H."/>
            <person name="Takaichi S."/>
            <person name="Haruta S."/>
            <person name="Hanada S."/>
        </authorList>
    </citation>
    <scope>NUCLEOTIDE SEQUENCE [LARGE SCALE GENOMIC DNA]</scope>
    <source>
        <strain evidence="5">W35</strain>
    </source>
</reference>
<dbReference type="Pfam" id="PF02369">
    <property type="entry name" value="Big_1"/>
    <property type="match status" value="1"/>
</dbReference>
<evidence type="ECO:0000256" key="1">
    <source>
        <dbReference type="ARBA" id="ARBA00010116"/>
    </source>
</evidence>
<proteinExistence type="inferred from homology"/>
<comment type="caution">
    <text evidence="4">The sequence shown here is derived from an EMBL/GenBank/DDBJ whole genome shotgun (WGS) entry which is preliminary data.</text>
</comment>
<evidence type="ECO:0000259" key="3">
    <source>
        <dbReference type="Pfam" id="PF02369"/>
    </source>
</evidence>
<dbReference type="RefSeq" id="WP_137735043.1">
    <property type="nucleotide sequence ID" value="NZ_BJCL01000015.1"/>
</dbReference>
<dbReference type="AlphaFoldDB" id="A0A480B2S8"/>
<dbReference type="EMBL" id="BJCL01000015">
    <property type="protein sequence ID" value="GCL65338.1"/>
    <property type="molecule type" value="Genomic_DNA"/>
</dbReference>
<feature type="signal peptide" evidence="2">
    <location>
        <begin position="1"/>
        <end position="22"/>
    </location>
</feature>
<dbReference type="InterPro" id="IPR013783">
    <property type="entry name" value="Ig-like_fold"/>
</dbReference>